<dbReference type="RefSeq" id="WP_131757302.1">
    <property type="nucleotide sequence ID" value="NZ_CAACUY010000029.1"/>
</dbReference>
<proteinExistence type="predicted"/>
<evidence type="ECO:0000313" key="3">
    <source>
        <dbReference type="EMBL" id="MFD0683769.1"/>
    </source>
</evidence>
<protein>
    <submittedName>
        <fullName evidence="3">Uncharacterized protein</fullName>
    </submittedName>
</protein>
<reference evidence="4" key="1">
    <citation type="journal article" date="2019" name="Int. J. Syst. Evol. Microbiol.">
        <title>The Global Catalogue of Microorganisms (GCM) 10K type strain sequencing project: providing services to taxonomists for standard genome sequencing and annotation.</title>
        <authorList>
            <consortium name="The Broad Institute Genomics Platform"/>
            <consortium name="The Broad Institute Genome Sequencing Center for Infectious Disease"/>
            <person name="Wu L."/>
            <person name="Ma J."/>
        </authorList>
    </citation>
    <scope>NUCLEOTIDE SEQUENCE [LARGE SCALE GENOMIC DNA]</scope>
    <source>
        <strain evidence="4">JCM 9371</strain>
    </source>
</reference>
<comment type="caution">
    <text evidence="3">The sequence shown here is derived from an EMBL/GenBank/DDBJ whole genome shotgun (WGS) entry which is preliminary data.</text>
</comment>
<keyword evidence="4" id="KW-1185">Reference proteome</keyword>
<accession>A0ABW2XBH7</accession>
<feature type="coiled-coil region" evidence="1">
    <location>
        <begin position="222"/>
        <end position="249"/>
    </location>
</feature>
<evidence type="ECO:0000256" key="2">
    <source>
        <dbReference type="SAM" id="MobiDB-lite"/>
    </source>
</evidence>
<gene>
    <name evidence="3" type="ORF">ACFQZM_04610</name>
</gene>
<sequence length="437" mass="47018">MSSFGVFEVGVVVLGGAALTAAAGAAVAGAAVTAAGGAMAAFGEHMEARYAQWLAEQEARSEWERAALRVVDRNARLTVLAAECATAATGAAEAMTAAAPALPPPLSPAGRPIEELDAWCASVETELERAERWLAHAAAADVEARMAKAWLEARPGSVPPEVLSAEAVAASRADRARAAERAHADGIAADVARVVGRLALDAREPDRILVQESAARVFVPDRHEERSRLDDLRHRVAKANAAARRSRADALDASMLLQALGQDAAPAAEPLRAALAQVVRRERELDAALRARAAARCAGLRAEAERRQVRAALVEAVSDLGFDVTEDLETLRVGERLELSRGDWPDHAVALVIDGMELRAGVRRTQGAGGEEERRVDRERAEAWCEEFRKVRDRLAGEGVRVATRELTEPGERPLPVRAMAPRRRTVQKARRRERPR</sequence>
<evidence type="ECO:0000313" key="4">
    <source>
        <dbReference type="Proteomes" id="UP001597063"/>
    </source>
</evidence>
<organism evidence="3 4">
    <name type="scientific">Actinomadura fibrosa</name>
    <dbReference type="NCBI Taxonomy" id="111802"/>
    <lineage>
        <taxon>Bacteria</taxon>
        <taxon>Bacillati</taxon>
        <taxon>Actinomycetota</taxon>
        <taxon>Actinomycetes</taxon>
        <taxon>Streptosporangiales</taxon>
        <taxon>Thermomonosporaceae</taxon>
        <taxon>Actinomadura</taxon>
    </lineage>
</organism>
<keyword evidence="1" id="KW-0175">Coiled coil</keyword>
<evidence type="ECO:0000256" key="1">
    <source>
        <dbReference type="SAM" id="Coils"/>
    </source>
</evidence>
<name>A0ABW2XBH7_9ACTN</name>
<dbReference type="Proteomes" id="UP001597063">
    <property type="component" value="Unassembled WGS sequence"/>
</dbReference>
<dbReference type="EMBL" id="JBHTGP010000003">
    <property type="protein sequence ID" value="MFD0683769.1"/>
    <property type="molecule type" value="Genomic_DNA"/>
</dbReference>
<feature type="region of interest" description="Disordered" evidence="2">
    <location>
        <begin position="406"/>
        <end position="437"/>
    </location>
</feature>
<feature type="compositionally biased region" description="Basic residues" evidence="2">
    <location>
        <begin position="421"/>
        <end position="437"/>
    </location>
</feature>